<dbReference type="EMBL" id="CP044016">
    <property type="protein sequence ID" value="QES88995.1"/>
    <property type="molecule type" value="Genomic_DNA"/>
</dbReference>
<dbReference type="OrthoDB" id="9812256at2"/>
<protein>
    <recommendedName>
        <fullName evidence="3">Esterase-like activity of phytase family protein</fullName>
    </recommendedName>
</protein>
<organism evidence="1 2">
    <name type="scientific">Rhizosphaericola mali</name>
    <dbReference type="NCBI Taxonomy" id="2545455"/>
    <lineage>
        <taxon>Bacteria</taxon>
        <taxon>Pseudomonadati</taxon>
        <taxon>Bacteroidota</taxon>
        <taxon>Chitinophagia</taxon>
        <taxon>Chitinophagales</taxon>
        <taxon>Chitinophagaceae</taxon>
        <taxon>Rhizosphaericola</taxon>
    </lineage>
</organism>
<evidence type="ECO:0000313" key="2">
    <source>
        <dbReference type="Proteomes" id="UP000292424"/>
    </source>
</evidence>
<evidence type="ECO:0000313" key="1">
    <source>
        <dbReference type="EMBL" id="QES88995.1"/>
    </source>
</evidence>
<dbReference type="Proteomes" id="UP000292424">
    <property type="component" value="Chromosome"/>
</dbReference>
<reference evidence="1 2" key="1">
    <citation type="submission" date="2019-09" db="EMBL/GenBank/DDBJ databases">
        <title>Complete genome sequence of Arachidicoccus sp. B3-10 isolated from apple orchard soil.</title>
        <authorList>
            <person name="Kim H.S."/>
            <person name="Han K.-I."/>
            <person name="Suh M.K."/>
            <person name="Lee K.C."/>
            <person name="Eom M.K."/>
            <person name="Kim J.-S."/>
            <person name="Kang S.W."/>
            <person name="Sin Y."/>
            <person name="Lee J.-S."/>
        </authorList>
    </citation>
    <scope>NUCLEOTIDE SEQUENCE [LARGE SCALE GENOMIC DNA]</scope>
    <source>
        <strain evidence="1 2">B3-10</strain>
    </source>
</reference>
<evidence type="ECO:0008006" key="3">
    <source>
        <dbReference type="Google" id="ProtNLM"/>
    </source>
</evidence>
<name>A0A5P2G0N5_9BACT</name>
<proteinExistence type="predicted"/>
<dbReference type="AlphaFoldDB" id="A0A5P2G0N5"/>
<dbReference type="KEGG" id="arac:E0W69_010120"/>
<dbReference type="RefSeq" id="WP_131329941.1">
    <property type="nucleotide sequence ID" value="NZ_CP044016.1"/>
</dbReference>
<sequence length="336" mass="38384">MNLKSIGIASLLIGNLCFGQNKLDVHSIKLPANVSYYDNQYSSLYLSDGALFLMSESRLEDNRPAFVDKISTKELQKSIKDSSYTPQSARLPIIGLSNIRMQIDARNQKYEGLEAMAIHGKEFFFSIETDTPSDSCYLLKGKLENQSIILDSIHFLGLPKPKDSNGKNVYNAGYESLEVKGNQLIAVFEYNYFDKENKLVVVNKDLNPKTLQYESIAKIPFRITDISDTKGGFYAINYFFNGGGGDAVYRIENDAKDYNTVFVDGKWKSYARIVKLINENDSYSYQPIMDLPENYWAYNWEGLAMYKNGFFILNDKYTPKRPYSSTLLFMDIKKAR</sequence>
<gene>
    <name evidence="1" type="ORF">E0W69_010120</name>
</gene>
<accession>A0A5P2G0N5</accession>
<keyword evidence="2" id="KW-1185">Reference proteome</keyword>